<evidence type="ECO:0000313" key="2">
    <source>
        <dbReference type="Proteomes" id="UP001595897"/>
    </source>
</evidence>
<keyword evidence="2" id="KW-1185">Reference proteome</keyword>
<reference evidence="2" key="1">
    <citation type="journal article" date="2019" name="Int. J. Syst. Evol. Microbiol.">
        <title>The Global Catalogue of Microorganisms (GCM) 10K type strain sequencing project: providing services to taxonomists for standard genome sequencing and annotation.</title>
        <authorList>
            <consortium name="The Broad Institute Genomics Platform"/>
            <consortium name="The Broad Institute Genome Sequencing Center for Infectious Disease"/>
            <person name="Wu L."/>
            <person name="Ma J."/>
        </authorList>
    </citation>
    <scope>NUCLEOTIDE SEQUENCE [LARGE SCALE GENOMIC DNA]</scope>
    <source>
        <strain evidence="2">KACC 12507</strain>
    </source>
</reference>
<dbReference type="EMBL" id="JBHSGU010000009">
    <property type="protein sequence ID" value="MFC4701462.1"/>
    <property type="molecule type" value="Genomic_DNA"/>
</dbReference>
<dbReference type="PROSITE" id="PS51257">
    <property type="entry name" value="PROKAR_LIPOPROTEIN"/>
    <property type="match status" value="1"/>
</dbReference>
<organism evidence="1 2">
    <name type="scientific">Glaciecola siphonariae</name>
    <dbReference type="NCBI Taxonomy" id="521012"/>
    <lineage>
        <taxon>Bacteria</taxon>
        <taxon>Pseudomonadati</taxon>
        <taxon>Pseudomonadota</taxon>
        <taxon>Gammaproteobacteria</taxon>
        <taxon>Alteromonadales</taxon>
        <taxon>Alteromonadaceae</taxon>
        <taxon>Glaciecola</taxon>
    </lineage>
</organism>
<name>A0ABV9LY48_9ALTE</name>
<dbReference type="RefSeq" id="WP_382409953.1">
    <property type="nucleotide sequence ID" value="NZ_JBHSGU010000009.1"/>
</dbReference>
<protein>
    <recommendedName>
        <fullName evidence="3">Lipoprotein</fullName>
    </recommendedName>
</protein>
<proteinExistence type="predicted"/>
<comment type="caution">
    <text evidence="1">The sequence shown here is derived from an EMBL/GenBank/DDBJ whole genome shotgun (WGS) entry which is preliminary data.</text>
</comment>
<dbReference type="Proteomes" id="UP001595897">
    <property type="component" value="Unassembled WGS sequence"/>
</dbReference>
<sequence length="189" mass="20556">MFNDLRTWFIAGALGLLTACNNSPEYQESLSPVVLENGIQVSTCHDYEQMRAAFQLSETLGNQLTSAEYLVCSLAVGVTANPNKDKSLRAIFHGLDVRALPTSLGPLIEKGVSLSSAGFQLWLERSMLTYNDDGSQLQIQYKGQLKNGNHLIWVSDRSVDGNYASFFPAIVVMEDGKAVGAAPLYASGF</sequence>
<gene>
    <name evidence="1" type="ORF">ACFO4O_14945</name>
</gene>
<evidence type="ECO:0000313" key="1">
    <source>
        <dbReference type="EMBL" id="MFC4701462.1"/>
    </source>
</evidence>
<accession>A0ABV9LY48</accession>
<evidence type="ECO:0008006" key="3">
    <source>
        <dbReference type="Google" id="ProtNLM"/>
    </source>
</evidence>